<dbReference type="AlphaFoldDB" id="A0AAP2G0E9"/>
<dbReference type="RefSeq" id="WP_213943571.1">
    <property type="nucleotide sequence ID" value="NZ_JAHCMY010000001.1"/>
</dbReference>
<reference evidence="2 3" key="1">
    <citation type="submission" date="2021-05" db="EMBL/GenBank/DDBJ databases">
        <authorList>
            <person name="Zhang Z.D."/>
            <person name="Osman G."/>
        </authorList>
    </citation>
    <scope>NUCLEOTIDE SEQUENCE [LARGE SCALE GENOMIC DNA]</scope>
    <source>
        <strain evidence="2 3">KCTC 32217</strain>
    </source>
</reference>
<accession>A0AAP2G0E9</accession>
<keyword evidence="3" id="KW-1185">Reference proteome</keyword>
<comment type="caution">
    <text evidence="2">The sequence shown here is derived from an EMBL/GenBank/DDBJ whole genome shotgun (WGS) entry which is preliminary data.</text>
</comment>
<organism evidence="2 3">
    <name type="scientific">Litoribacter ruber</name>
    <dbReference type="NCBI Taxonomy" id="702568"/>
    <lineage>
        <taxon>Bacteria</taxon>
        <taxon>Pseudomonadati</taxon>
        <taxon>Bacteroidota</taxon>
        <taxon>Cytophagia</taxon>
        <taxon>Cytophagales</taxon>
        <taxon>Cyclobacteriaceae</taxon>
        <taxon>Litoribacter</taxon>
    </lineage>
</organism>
<name>A0AAP2G0E9_9BACT</name>
<dbReference type="Proteomes" id="UP001319104">
    <property type="component" value="Unassembled WGS sequence"/>
</dbReference>
<dbReference type="Gene3D" id="3.40.50.1010">
    <property type="entry name" value="5'-nuclease"/>
    <property type="match status" value="1"/>
</dbReference>
<evidence type="ECO:0000259" key="1">
    <source>
        <dbReference type="Pfam" id="PF13470"/>
    </source>
</evidence>
<sequence length="137" mass="15673">MKIFLDACVLVSVLNQEYPLYSYSSRILSLQDNPRFQVYTSPICLAIAFYFSEKKSGRIIAKRKLALLSSKIKIAGVDHDVVRKASEDKSVEDFEDGLEYYAALKAGCKVIVTENQNDFYFSKLEIAGSREFLRNYF</sequence>
<feature type="domain" description="PIN" evidence="1">
    <location>
        <begin position="2"/>
        <end position="116"/>
    </location>
</feature>
<dbReference type="Pfam" id="PF13470">
    <property type="entry name" value="PIN_3"/>
    <property type="match status" value="1"/>
</dbReference>
<evidence type="ECO:0000313" key="2">
    <source>
        <dbReference type="EMBL" id="MBS9522679.1"/>
    </source>
</evidence>
<proteinExistence type="predicted"/>
<gene>
    <name evidence="2" type="ORF">KI659_01510</name>
</gene>
<dbReference type="SUPFAM" id="SSF88723">
    <property type="entry name" value="PIN domain-like"/>
    <property type="match status" value="1"/>
</dbReference>
<dbReference type="InterPro" id="IPR002716">
    <property type="entry name" value="PIN_dom"/>
</dbReference>
<evidence type="ECO:0000313" key="3">
    <source>
        <dbReference type="Proteomes" id="UP001319104"/>
    </source>
</evidence>
<dbReference type="InterPro" id="IPR029060">
    <property type="entry name" value="PIN-like_dom_sf"/>
</dbReference>
<protein>
    <submittedName>
        <fullName evidence="2">PIN domain-containing protein</fullName>
    </submittedName>
</protein>
<dbReference type="EMBL" id="JAHCMY010000001">
    <property type="protein sequence ID" value="MBS9522679.1"/>
    <property type="molecule type" value="Genomic_DNA"/>
</dbReference>